<dbReference type="GO" id="GO:0005764">
    <property type="term" value="C:lysosome"/>
    <property type="evidence" value="ECO:0007669"/>
    <property type="project" value="UniProtKB-SubCell"/>
</dbReference>
<dbReference type="GO" id="GO:1904263">
    <property type="term" value="P:positive regulation of TORC1 signaling"/>
    <property type="evidence" value="ECO:0007669"/>
    <property type="project" value="TreeGrafter"/>
</dbReference>
<sequence length="94" mass="9854">MEAKLESVLDNMMQNENTIGAVITDSHGLCYGTRGNSSGNSSGLISAIADQAAKIHPNIDAPVVILESADKSVSISKHGFYTGAVYKSKSSPKK</sequence>
<dbReference type="GO" id="GO:0043066">
    <property type="term" value="P:negative regulation of apoptotic process"/>
    <property type="evidence" value="ECO:0007669"/>
    <property type="project" value="InterPro"/>
</dbReference>
<dbReference type="STRING" id="568069.A0A1J1IN97"/>
<accession>A0A1J1IN97</accession>
<evidence type="ECO:0000256" key="5">
    <source>
        <dbReference type="ARBA" id="ARBA00023228"/>
    </source>
</evidence>
<comment type="similarity">
    <text evidence="3">Belongs to the LAMTOR5 family.</text>
</comment>
<dbReference type="PANTHER" id="PTHR13342">
    <property type="entry name" value="RAGULATOR COMPLEX PROTEIN LAMTOR5"/>
    <property type="match status" value="1"/>
</dbReference>
<comment type="subcellular location">
    <subcellularLocation>
        <location evidence="2">Cytoplasm</location>
    </subcellularLocation>
    <subcellularLocation>
        <location evidence="1">Lysosome</location>
    </subcellularLocation>
</comment>
<keyword evidence="8" id="KW-1185">Reference proteome</keyword>
<dbReference type="GO" id="GO:0005085">
    <property type="term" value="F:guanyl-nucleotide exchange factor activity"/>
    <property type="evidence" value="ECO:0007669"/>
    <property type="project" value="TreeGrafter"/>
</dbReference>
<evidence type="ECO:0000256" key="4">
    <source>
        <dbReference type="ARBA" id="ARBA00022490"/>
    </source>
</evidence>
<evidence type="ECO:0000256" key="1">
    <source>
        <dbReference type="ARBA" id="ARBA00004371"/>
    </source>
</evidence>
<evidence type="ECO:0000313" key="7">
    <source>
        <dbReference type="EMBL" id="CRL01701.1"/>
    </source>
</evidence>
<gene>
    <name evidence="7" type="ORF">CLUMA_CG014917</name>
</gene>
<name>A0A1J1IN97_9DIPT</name>
<dbReference type="Pfam" id="PF16672">
    <property type="entry name" value="LAMTOR5"/>
    <property type="match status" value="1"/>
</dbReference>
<dbReference type="GO" id="GO:0071230">
    <property type="term" value="P:cellular response to amino acid stimulus"/>
    <property type="evidence" value="ECO:0007669"/>
    <property type="project" value="TreeGrafter"/>
</dbReference>
<evidence type="ECO:0000256" key="2">
    <source>
        <dbReference type="ARBA" id="ARBA00004496"/>
    </source>
</evidence>
<dbReference type="EMBL" id="CVRI01000056">
    <property type="protein sequence ID" value="CRL01701.1"/>
    <property type="molecule type" value="Genomic_DNA"/>
</dbReference>
<organism evidence="7 8">
    <name type="scientific">Clunio marinus</name>
    <dbReference type="NCBI Taxonomy" id="568069"/>
    <lineage>
        <taxon>Eukaryota</taxon>
        <taxon>Metazoa</taxon>
        <taxon>Ecdysozoa</taxon>
        <taxon>Arthropoda</taxon>
        <taxon>Hexapoda</taxon>
        <taxon>Insecta</taxon>
        <taxon>Pterygota</taxon>
        <taxon>Neoptera</taxon>
        <taxon>Endopterygota</taxon>
        <taxon>Diptera</taxon>
        <taxon>Nematocera</taxon>
        <taxon>Chironomoidea</taxon>
        <taxon>Chironomidae</taxon>
        <taxon>Clunio</taxon>
    </lineage>
</organism>
<evidence type="ECO:0000313" key="8">
    <source>
        <dbReference type="Proteomes" id="UP000183832"/>
    </source>
</evidence>
<keyword evidence="5" id="KW-0458">Lysosome</keyword>
<protein>
    <recommendedName>
        <fullName evidence="6">Late endosomal/lysosomal adaptor and MAPK and MTOR activator 5</fullName>
    </recommendedName>
</protein>
<reference evidence="7 8" key="1">
    <citation type="submission" date="2015-04" db="EMBL/GenBank/DDBJ databases">
        <authorList>
            <person name="Syromyatnikov M.Y."/>
            <person name="Popov V.N."/>
        </authorList>
    </citation>
    <scope>NUCLEOTIDE SEQUENCE [LARGE SCALE GENOMIC DNA]</scope>
</reference>
<dbReference type="OrthoDB" id="76862at2759"/>
<dbReference type="PANTHER" id="PTHR13342:SF2">
    <property type="entry name" value="RAGULATOR COMPLEX PROTEIN LAMTOR5"/>
    <property type="match status" value="1"/>
</dbReference>
<proteinExistence type="inferred from homology"/>
<dbReference type="GO" id="GO:0071986">
    <property type="term" value="C:Ragulator complex"/>
    <property type="evidence" value="ECO:0007669"/>
    <property type="project" value="InterPro"/>
</dbReference>
<evidence type="ECO:0000256" key="3">
    <source>
        <dbReference type="ARBA" id="ARBA00007795"/>
    </source>
</evidence>
<keyword evidence="4" id="KW-0963">Cytoplasm</keyword>
<dbReference type="Gene3D" id="3.30.450.30">
    <property type="entry name" value="Dynein light chain 2a, cytoplasmic"/>
    <property type="match status" value="1"/>
</dbReference>
<dbReference type="AlphaFoldDB" id="A0A1J1IN97"/>
<dbReference type="InterPro" id="IPR024135">
    <property type="entry name" value="LAMTOR5"/>
</dbReference>
<evidence type="ECO:0000256" key="6">
    <source>
        <dbReference type="ARBA" id="ARBA00032692"/>
    </source>
</evidence>
<dbReference type="PRINTS" id="PR02092">
    <property type="entry name" value="HEPBVIRUSXIP"/>
</dbReference>
<dbReference type="FunFam" id="3.30.450.30:FF:000005">
    <property type="entry name" value="Ragulator complex protein LAMTOR5 homolog"/>
    <property type="match status" value="1"/>
</dbReference>
<dbReference type="Proteomes" id="UP000183832">
    <property type="component" value="Unassembled WGS sequence"/>
</dbReference>